<dbReference type="AlphaFoldDB" id="A0A5B7H6I7"/>
<organism evidence="1 2">
    <name type="scientific">Portunus trituberculatus</name>
    <name type="common">Swimming crab</name>
    <name type="synonym">Neptunus trituberculatus</name>
    <dbReference type="NCBI Taxonomy" id="210409"/>
    <lineage>
        <taxon>Eukaryota</taxon>
        <taxon>Metazoa</taxon>
        <taxon>Ecdysozoa</taxon>
        <taxon>Arthropoda</taxon>
        <taxon>Crustacea</taxon>
        <taxon>Multicrustacea</taxon>
        <taxon>Malacostraca</taxon>
        <taxon>Eumalacostraca</taxon>
        <taxon>Eucarida</taxon>
        <taxon>Decapoda</taxon>
        <taxon>Pleocyemata</taxon>
        <taxon>Brachyura</taxon>
        <taxon>Eubrachyura</taxon>
        <taxon>Portunoidea</taxon>
        <taxon>Portunidae</taxon>
        <taxon>Portuninae</taxon>
        <taxon>Portunus</taxon>
    </lineage>
</organism>
<keyword evidence="2" id="KW-1185">Reference proteome</keyword>
<dbReference type="Proteomes" id="UP000324222">
    <property type="component" value="Unassembled WGS sequence"/>
</dbReference>
<sequence>MSHHVFYQMMSFLRLSDSRAFNLYSSSTEWADKDKMSSSALSEADVEGPAVAGSAHFNGLKKEDIEEGPAVAGSADFLINLDTFLYVMSHFATPGRIWVTFLQGLESFFNTTKTFSKSFDVQAMHRFFFLFSLFCVL</sequence>
<name>A0A5B7H6I7_PORTR</name>
<proteinExistence type="predicted"/>
<evidence type="ECO:0000313" key="1">
    <source>
        <dbReference type="EMBL" id="MPC68271.1"/>
    </source>
</evidence>
<reference evidence="1 2" key="1">
    <citation type="submission" date="2019-05" db="EMBL/GenBank/DDBJ databases">
        <title>Another draft genome of Portunus trituberculatus and its Hox gene families provides insights of decapod evolution.</title>
        <authorList>
            <person name="Jeong J.-H."/>
            <person name="Song I."/>
            <person name="Kim S."/>
            <person name="Choi T."/>
            <person name="Kim D."/>
            <person name="Ryu S."/>
            <person name="Kim W."/>
        </authorList>
    </citation>
    <scope>NUCLEOTIDE SEQUENCE [LARGE SCALE GENOMIC DNA]</scope>
    <source>
        <tissue evidence="1">Muscle</tissue>
    </source>
</reference>
<dbReference type="EMBL" id="VSRR010027579">
    <property type="protein sequence ID" value="MPC68271.1"/>
    <property type="molecule type" value="Genomic_DNA"/>
</dbReference>
<gene>
    <name evidence="1" type="ORF">E2C01_062469</name>
</gene>
<protein>
    <submittedName>
        <fullName evidence="1">Uncharacterized protein</fullName>
    </submittedName>
</protein>
<evidence type="ECO:0000313" key="2">
    <source>
        <dbReference type="Proteomes" id="UP000324222"/>
    </source>
</evidence>
<comment type="caution">
    <text evidence="1">The sequence shown here is derived from an EMBL/GenBank/DDBJ whole genome shotgun (WGS) entry which is preliminary data.</text>
</comment>
<accession>A0A5B7H6I7</accession>